<dbReference type="GO" id="GO:0018996">
    <property type="term" value="P:molting cycle, collagen and cuticulin-based cuticle"/>
    <property type="evidence" value="ECO:0007669"/>
    <property type="project" value="InterPro"/>
</dbReference>
<evidence type="ECO:0000256" key="8">
    <source>
        <dbReference type="ARBA" id="ARBA00023180"/>
    </source>
</evidence>
<dbReference type="GO" id="GO:0008270">
    <property type="term" value="F:zinc ion binding"/>
    <property type="evidence" value="ECO:0007669"/>
    <property type="project" value="UniProtKB-UniRule"/>
</dbReference>
<dbReference type="EC" id="3.4.24.-" evidence="10"/>
<dbReference type="SMART" id="SM00235">
    <property type="entry name" value="ZnMc"/>
    <property type="match status" value="1"/>
</dbReference>
<sequence length="477" mass="53069">SMFCAVLLALLGSALAGSIDFEKDLVHNVDLGRLQKDLAALDGRLKNTADVEAEIELLKAAYSKTIIDSPAPINGSTCTDNDANEINVKAGEEKDLFEGDLLLTNDQLALIESLHKSIRSRRQALKDAGYSWGTVNPVIPFSYSAGYDQARRPTIAAAMKFWEKNTCVRFKEATSGYRVEVRESAGCSSYVGKINDRTGTQGLNLGQGCMSVGTICHELSHTFGFFHVQSRFDRDKYVDIDFNNILTDDKHNFDLEKEDKTVLRDIPYEFGSNMHYYHKDFARDSSKPAIYAKPAYKIYQEGMMGRVPTFYDILGVNKHFNCAANCKTSATCANGGVQDVNACTKCLCPLGWTGDKCDKRPTGTKTVPATTTMQTMRIDLKPGTKTVEYRTEYYLLQAPAGMKVQMTPKVLGTRWSNSCDPMGIEVKFLKDTRPSGLQVCDWRVQQPTITSETNEMLVQAYTLGDQFAVEMQYKAVN</sequence>
<feature type="non-terminal residue" evidence="12">
    <location>
        <position position="1"/>
    </location>
</feature>
<dbReference type="PROSITE" id="PS00022">
    <property type="entry name" value="EGF_1"/>
    <property type="match status" value="1"/>
</dbReference>
<dbReference type="PIRSF" id="PIRSF036365">
    <property type="entry name" value="Astacin_nematoda"/>
    <property type="match status" value="1"/>
</dbReference>
<evidence type="ECO:0000256" key="3">
    <source>
        <dbReference type="ARBA" id="ARBA00022723"/>
    </source>
</evidence>
<comment type="caution">
    <text evidence="9">Lacks conserved residue(s) required for the propagation of feature annotation.</text>
</comment>
<dbReference type="CDD" id="cd04280">
    <property type="entry name" value="ZnMc_astacin_like"/>
    <property type="match status" value="1"/>
</dbReference>
<proteinExistence type="predicted"/>
<feature type="signal peptide" evidence="10">
    <location>
        <begin position="1"/>
        <end position="16"/>
    </location>
</feature>
<keyword evidence="4 10" id="KW-0732">Signal</keyword>
<dbReference type="InterPro" id="IPR006026">
    <property type="entry name" value="Peptidase_Metallo"/>
</dbReference>
<comment type="cofactor">
    <cofactor evidence="9 10">
        <name>Zn(2+)</name>
        <dbReference type="ChEBI" id="CHEBI:29105"/>
    </cofactor>
    <text evidence="9 10">Binds 1 zinc ion per subunit.</text>
</comment>
<keyword evidence="9 10" id="KW-0378">Hydrolase</keyword>
<dbReference type="AlphaFoldDB" id="A0AAV5UJ67"/>
<dbReference type="GO" id="GO:0004222">
    <property type="term" value="F:metalloendopeptidase activity"/>
    <property type="evidence" value="ECO:0007669"/>
    <property type="project" value="UniProtKB-UniRule"/>
</dbReference>
<dbReference type="InterPro" id="IPR024079">
    <property type="entry name" value="MetalloPept_cat_dom_sf"/>
</dbReference>
<dbReference type="PROSITE" id="PS51864">
    <property type="entry name" value="ASTACIN"/>
    <property type="match status" value="1"/>
</dbReference>
<dbReference type="PROSITE" id="PS01186">
    <property type="entry name" value="EGF_2"/>
    <property type="match status" value="1"/>
</dbReference>
<feature type="binding site" evidence="9">
    <location>
        <position position="227"/>
    </location>
    <ligand>
        <name>Zn(2+)</name>
        <dbReference type="ChEBI" id="CHEBI:29105"/>
        <note>catalytic</note>
    </ligand>
</feature>
<name>A0AAV5UJ67_9BILA</name>
<accession>A0AAV5UJ67</accession>
<keyword evidence="13" id="KW-1185">Reference proteome</keyword>
<keyword evidence="8" id="KW-0325">Glycoprotein</keyword>
<dbReference type="Pfam" id="PF01400">
    <property type="entry name" value="Astacin"/>
    <property type="match status" value="1"/>
</dbReference>
<keyword evidence="9 10" id="KW-0645">Protease</keyword>
<feature type="disulfide bond" evidence="9">
    <location>
        <begin position="167"/>
        <end position="322"/>
    </location>
</feature>
<dbReference type="GO" id="GO:0005576">
    <property type="term" value="C:extracellular region"/>
    <property type="evidence" value="ECO:0007669"/>
    <property type="project" value="UniProtKB-SubCell"/>
</dbReference>
<evidence type="ECO:0000256" key="10">
    <source>
        <dbReference type="RuleBase" id="RU361183"/>
    </source>
</evidence>
<dbReference type="PANTHER" id="PTHR10127">
    <property type="entry name" value="DISCOIDIN, CUB, EGF, LAMININ , AND ZINC METALLOPROTEASE DOMAIN CONTAINING"/>
    <property type="match status" value="1"/>
</dbReference>
<dbReference type="SUPFAM" id="SSF55486">
    <property type="entry name" value="Metalloproteases ('zincins'), catalytic domain"/>
    <property type="match status" value="1"/>
</dbReference>
<feature type="disulfide bond" evidence="9">
    <location>
        <begin position="187"/>
        <end position="209"/>
    </location>
</feature>
<evidence type="ECO:0000313" key="13">
    <source>
        <dbReference type="Proteomes" id="UP001432027"/>
    </source>
</evidence>
<evidence type="ECO:0000256" key="1">
    <source>
        <dbReference type="ARBA" id="ARBA00004613"/>
    </source>
</evidence>
<evidence type="ECO:0000256" key="6">
    <source>
        <dbReference type="ARBA" id="ARBA00023049"/>
    </source>
</evidence>
<evidence type="ECO:0000256" key="2">
    <source>
        <dbReference type="ARBA" id="ARBA00022525"/>
    </source>
</evidence>
<evidence type="ECO:0000256" key="7">
    <source>
        <dbReference type="ARBA" id="ARBA00023157"/>
    </source>
</evidence>
<dbReference type="InterPro" id="IPR000742">
    <property type="entry name" value="EGF"/>
</dbReference>
<dbReference type="PRINTS" id="PR00480">
    <property type="entry name" value="ASTACIN"/>
</dbReference>
<reference evidence="12" key="1">
    <citation type="submission" date="2023-10" db="EMBL/GenBank/DDBJ databases">
        <title>Genome assembly of Pristionchus species.</title>
        <authorList>
            <person name="Yoshida K."/>
            <person name="Sommer R.J."/>
        </authorList>
    </citation>
    <scope>NUCLEOTIDE SEQUENCE</scope>
    <source>
        <strain evidence="12">RS0144</strain>
    </source>
</reference>
<gene>
    <name evidence="12" type="ORF">PENTCL1PPCAC_29265</name>
</gene>
<keyword evidence="5 9" id="KW-0862">Zinc</keyword>
<feature type="binding site" evidence="9">
    <location>
        <position position="217"/>
    </location>
    <ligand>
        <name>Zn(2+)</name>
        <dbReference type="ChEBI" id="CHEBI:29105"/>
        <note>catalytic</note>
    </ligand>
</feature>
<feature type="binding site" evidence="9">
    <location>
        <position position="221"/>
    </location>
    <ligand>
        <name>Zn(2+)</name>
        <dbReference type="ChEBI" id="CHEBI:29105"/>
        <note>catalytic</note>
    </ligand>
</feature>
<dbReference type="InterPro" id="IPR034035">
    <property type="entry name" value="Astacin-like_dom"/>
</dbReference>
<keyword evidence="7 9" id="KW-1015">Disulfide bond</keyword>
<dbReference type="Gene3D" id="3.40.390.10">
    <property type="entry name" value="Collagenase (Catalytic Domain)"/>
    <property type="match status" value="1"/>
</dbReference>
<feature type="chain" id="PRO_5043106437" description="Metalloendopeptidase" evidence="10">
    <location>
        <begin position="17"/>
        <end position="477"/>
    </location>
</feature>
<evidence type="ECO:0000259" key="11">
    <source>
        <dbReference type="PROSITE" id="PS51864"/>
    </source>
</evidence>
<evidence type="ECO:0000256" key="5">
    <source>
        <dbReference type="ARBA" id="ARBA00022833"/>
    </source>
</evidence>
<keyword evidence="6 9" id="KW-0482">Metalloprotease</keyword>
<comment type="caution">
    <text evidence="12">The sequence shown here is derived from an EMBL/GenBank/DDBJ whole genome shotgun (WGS) entry which is preliminary data.</text>
</comment>
<dbReference type="Proteomes" id="UP001432027">
    <property type="component" value="Unassembled WGS sequence"/>
</dbReference>
<keyword evidence="3 9" id="KW-0479">Metal-binding</keyword>
<comment type="subcellular location">
    <subcellularLocation>
        <location evidence="1">Secreted</location>
    </subcellularLocation>
</comment>
<dbReference type="PANTHER" id="PTHR10127:SF793">
    <property type="entry name" value="ZINC METALLOPROTEINASE NAS-31"/>
    <property type="match status" value="1"/>
</dbReference>
<feature type="domain" description="Peptidase M12A" evidence="11">
    <location>
        <begin position="123"/>
        <end position="323"/>
    </location>
</feature>
<evidence type="ECO:0000256" key="9">
    <source>
        <dbReference type="PROSITE-ProRule" id="PRU01211"/>
    </source>
</evidence>
<dbReference type="EMBL" id="BTSX01000006">
    <property type="protein sequence ID" value="GMT07091.1"/>
    <property type="molecule type" value="Genomic_DNA"/>
</dbReference>
<dbReference type="InterPro" id="IPR017050">
    <property type="entry name" value="Metallopeptidase_nem"/>
</dbReference>
<feature type="active site" evidence="9">
    <location>
        <position position="218"/>
    </location>
</feature>
<dbReference type="InterPro" id="IPR001506">
    <property type="entry name" value="Peptidase_M12A"/>
</dbReference>
<evidence type="ECO:0000256" key="4">
    <source>
        <dbReference type="ARBA" id="ARBA00022729"/>
    </source>
</evidence>
<evidence type="ECO:0000313" key="12">
    <source>
        <dbReference type="EMBL" id="GMT07091.1"/>
    </source>
</evidence>
<protein>
    <recommendedName>
        <fullName evidence="10">Metalloendopeptidase</fullName>
        <ecNumber evidence="10">3.4.24.-</ecNumber>
    </recommendedName>
</protein>
<organism evidence="12 13">
    <name type="scientific">Pristionchus entomophagus</name>
    <dbReference type="NCBI Taxonomy" id="358040"/>
    <lineage>
        <taxon>Eukaryota</taxon>
        <taxon>Metazoa</taxon>
        <taxon>Ecdysozoa</taxon>
        <taxon>Nematoda</taxon>
        <taxon>Chromadorea</taxon>
        <taxon>Rhabditida</taxon>
        <taxon>Rhabditina</taxon>
        <taxon>Diplogasteromorpha</taxon>
        <taxon>Diplogasteroidea</taxon>
        <taxon>Neodiplogasteridae</taxon>
        <taxon>Pristionchus</taxon>
    </lineage>
</organism>
<keyword evidence="2" id="KW-0964">Secreted</keyword>
<dbReference type="GO" id="GO:0006508">
    <property type="term" value="P:proteolysis"/>
    <property type="evidence" value="ECO:0007669"/>
    <property type="project" value="UniProtKB-KW"/>
</dbReference>